<dbReference type="SUPFAM" id="SSF48371">
    <property type="entry name" value="ARM repeat"/>
    <property type="match status" value="1"/>
</dbReference>
<keyword evidence="3" id="KW-1185">Reference proteome</keyword>
<dbReference type="OrthoDB" id="62365at2157"/>
<organism evidence="2 3">
    <name type="scientific">Methanothermococcus okinawensis (strain DSM 14208 / JCM 11175 / IH1)</name>
    <dbReference type="NCBI Taxonomy" id="647113"/>
    <lineage>
        <taxon>Archaea</taxon>
        <taxon>Methanobacteriati</taxon>
        <taxon>Methanobacteriota</taxon>
        <taxon>Methanomada group</taxon>
        <taxon>Methanococci</taxon>
        <taxon>Methanococcales</taxon>
        <taxon>Methanococcaceae</taxon>
        <taxon>Methanothermococcus</taxon>
    </lineage>
</organism>
<dbReference type="GeneID" id="10773719"/>
<protein>
    <recommendedName>
        <fullName evidence="4">Condensin complex subunit 1 C-terminal domain-containing protein</fullName>
    </recommendedName>
</protein>
<dbReference type="Proteomes" id="UP000009296">
    <property type="component" value="Chromosome"/>
</dbReference>
<proteinExistence type="predicted"/>
<evidence type="ECO:0000313" key="3">
    <source>
        <dbReference type="Proteomes" id="UP000009296"/>
    </source>
</evidence>
<keyword evidence="1" id="KW-0175">Coiled coil</keyword>
<reference evidence="2" key="1">
    <citation type="submission" date="2011-05" db="EMBL/GenBank/DDBJ databases">
        <title>Complete sequence of chromosome of Methanothermococcus okinawensis IH1.</title>
        <authorList>
            <consortium name="US DOE Joint Genome Institute"/>
            <person name="Lucas S."/>
            <person name="Han J."/>
            <person name="Lapidus A."/>
            <person name="Cheng J.-F."/>
            <person name="Goodwin L."/>
            <person name="Pitluck S."/>
            <person name="Peters L."/>
            <person name="Mikhailova N."/>
            <person name="Held B."/>
            <person name="Han C."/>
            <person name="Tapia R."/>
            <person name="Land M."/>
            <person name="Hauser L."/>
            <person name="Kyrpides N."/>
            <person name="Ivanova N."/>
            <person name="Pagani I."/>
            <person name="Sieprawska-Lupa M."/>
            <person name="Takai K."/>
            <person name="Miyazaki J."/>
            <person name="Whitman W."/>
            <person name="Woyke T."/>
        </authorList>
    </citation>
    <scope>NUCLEOTIDE SEQUENCE</scope>
    <source>
        <strain evidence="2">IH1</strain>
    </source>
</reference>
<feature type="coiled-coil region" evidence="1">
    <location>
        <begin position="34"/>
        <end position="61"/>
    </location>
</feature>
<sequence>MDRDASKEELSKLFKEYCELDWKKKSEAARILSYINNANEIKKLEEQIIKLAQDNNLVTRINLMNSIKKLVLDHHIINEDIFVLLYFWANSPNTTTSEFAKQIINSLNVNTIVRYIHSLSLKLYSSNPYEVTYAMVSLGLISTITPEHLTNTLPEIVLVSNGYGYKILQVLAIEILEEFKTLDKNYLINLYYMVYLKHRNNTFNNFNFKKSDRYKFLKWLYNLYFKEMVSKEELLEVIKNALNDEEEYLIKSMIMATLHIHSDVLCQILEENKELSNQLMDKIIASFDNPSWMVKLSSMFLFKRLILFDKLHIKDEYLDMFFNRILKNFNDKYVIKGFSLEILYYLFKNTESEYIKRKVFEIVDKIDLKSIMNEGHLCYYNGLYLAYELKRYECFSATCSPNFDIGIIKELEDMDISEFQKLIKSLYINMKRKNWLDRYYAGKYLGNLIYIRPSYGSRKFDLINDMLYDNVYLVRNMGLWLLRMNVELNNKIPNNVFVKSTYLFDDWYFGNRIEYLLFYNILIENFPNILKKEEVEKNIISAIMTKYLTDRHRFVRNISKKLLDNLLIKYPEYIEFLDYNSKSITEQVDLIKKYLKFPETRKSIILLAKIGINRHIKKGDYNSIEMILKAFENNIYKEIIFILPEIIGLKDKSETAKKIIKDYLSKYPILPQDMEDIIYRIIREPVFKIRNTQLKILYSFVNEGFIISNRLLNRVKELVIYEYVAEENINLSLSILEKMNEPESRSIIKEKRELMEYLKEHPFNLEVENININKNIEWEYYSKIIYIPTKNSFECMGCNSINDIVKTIIQILNYEDMVILKIMALDLLIEEISKNDNPLNELLLTNLYNILSKLASLEGYELLSEKALILLEEIALKKDNWLKNNLINNPGDESTLIVIKKFLQRDVSIYVKSEIIEALEYLLKNKFIECDKDVAYAFLDTIMNIDKDQPWIIFKKAVDILRLCQYIHEDKKLLSKIVKKIMDYIEESEYPAVKEYLINLLESLNIKDKVDKEVIDEYIEKYTELKK</sequence>
<evidence type="ECO:0000256" key="1">
    <source>
        <dbReference type="SAM" id="Coils"/>
    </source>
</evidence>
<evidence type="ECO:0008006" key="4">
    <source>
        <dbReference type="Google" id="ProtNLM"/>
    </source>
</evidence>
<dbReference type="EMBL" id="CP002792">
    <property type="protein sequence ID" value="AEH07524.1"/>
    <property type="molecule type" value="Genomic_DNA"/>
</dbReference>
<dbReference type="InterPro" id="IPR016024">
    <property type="entry name" value="ARM-type_fold"/>
</dbReference>
<evidence type="ECO:0000313" key="2">
    <source>
        <dbReference type="EMBL" id="AEH07524.1"/>
    </source>
</evidence>
<accession>F8ALW1</accession>
<name>F8ALW1_METOI</name>
<dbReference type="KEGG" id="mok:Metok_1561"/>
<dbReference type="AlphaFoldDB" id="F8ALW1"/>
<dbReference type="eggNOG" id="arCOG07638">
    <property type="taxonomic scope" value="Archaea"/>
</dbReference>
<dbReference type="HOGENOM" id="CLU_294355_0_0_2"/>
<dbReference type="RefSeq" id="WP_013867698.1">
    <property type="nucleotide sequence ID" value="NC_015636.1"/>
</dbReference>
<gene>
    <name evidence="2" type="ordered locus">Metok_1561</name>
</gene>